<feature type="compositionally biased region" description="Low complexity" evidence="2">
    <location>
        <begin position="127"/>
        <end position="140"/>
    </location>
</feature>
<reference evidence="3" key="1">
    <citation type="submission" date="2019-03" db="EMBL/GenBank/DDBJ databases">
        <title>WGS assembly of Setaria viridis.</title>
        <authorList>
            <person name="Huang P."/>
            <person name="Jenkins J."/>
            <person name="Grimwood J."/>
            <person name="Barry K."/>
            <person name="Healey A."/>
            <person name="Mamidi S."/>
            <person name="Sreedasyam A."/>
            <person name="Shu S."/>
            <person name="Feldman M."/>
            <person name="Wu J."/>
            <person name="Yu Y."/>
            <person name="Chen C."/>
            <person name="Johnson J."/>
            <person name="Rokhsar D."/>
            <person name="Baxter I."/>
            <person name="Schmutz J."/>
            <person name="Brutnell T."/>
            <person name="Kellogg E."/>
        </authorList>
    </citation>
    <scope>NUCLEOTIDE SEQUENCE [LARGE SCALE GENOMIC DNA]</scope>
</reference>
<dbReference type="OMA" id="QNETADP"/>
<feature type="repeat" description="ANK" evidence="1">
    <location>
        <begin position="330"/>
        <end position="362"/>
    </location>
</feature>
<feature type="compositionally biased region" description="Low complexity" evidence="2">
    <location>
        <begin position="1"/>
        <end position="18"/>
    </location>
</feature>
<dbReference type="InterPro" id="IPR039323">
    <property type="entry name" value="ANKRD_45/46/60"/>
</dbReference>
<keyword evidence="1" id="KW-0040">ANK repeat</keyword>
<keyword evidence="4" id="KW-1185">Reference proteome</keyword>
<dbReference type="SUPFAM" id="SSF48403">
    <property type="entry name" value="Ankyrin repeat"/>
    <property type="match status" value="1"/>
</dbReference>
<dbReference type="PANTHER" id="PTHR22677:SF4">
    <property type="entry name" value="USHER SYNDROME TYPE-1G PROTEIN-LIKE PROTEIN"/>
    <property type="match status" value="1"/>
</dbReference>
<protein>
    <submittedName>
        <fullName evidence="3">Uncharacterized protein</fullName>
    </submittedName>
</protein>
<dbReference type="PROSITE" id="PS50088">
    <property type="entry name" value="ANK_REPEAT"/>
    <property type="match status" value="3"/>
</dbReference>
<dbReference type="SMART" id="SM00248">
    <property type="entry name" value="ANK"/>
    <property type="match status" value="4"/>
</dbReference>
<sequence>MAAATLSSSPAKSSSHAAPKPNRPHQQLAHLLSSTRDPFTLSSGHCSAGIPGISGQPCTTVCPSSAHRRAPTPGPPQRQPTRQTGSCPDPKVAVAHTVAPNPSRPGGEQTPRRRQSTGVGVEMLPWAASPATASPATTPPTAAVSLAPILRAAAPRLPPPLYRPLPLLLCAGLRAPPRAASSDGDVFWEEPDDGSGSDYENEAEEETERRRSSRFRSSSPFSRLEAARQQEQELRREIELLLTPEEKAILDQHETPDVSKISSPKWHPLHSYALALQIPLMDKLLNSGVDINSLDKDGFTPLHKAVVGKKEAVISHLLRKGANPHVRDRDGATPLHYAVQAGALQTVKLLIKYKVDVNVADNDGWTPLHLAIQSRNRDIAKVLLVNGADRTRRTKDGRTALDLSLCFGRDFKSYDLAKLVKLIPANRV</sequence>
<accession>A0A4U6UVF9</accession>
<dbReference type="Gramene" id="TKW20671">
    <property type="protein sequence ID" value="TKW20671"/>
    <property type="gene ID" value="SEVIR_4G104500v2"/>
</dbReference>
<proteinExistence type="predicted"/>
<dbReference type="Pfam" id="PF13637">
    <property type="entry name" value="Ank_4"/>
    <property type="match status" value="1"/>
</dbReference>
<feature type="region of interest" description="Disordered" evidence="2">
    <location>
        <begin position="1"/>
        <end position="140"/>
    </location>
</feature>
<evidence type="ECO:0000256" key="2">
    <source>
        <dbReference type="SAM" id="MobiDB-lite"/>
    </source>
</evidence>
<evidence type="ECO:0000313" key="3">
    <source>
        <dbReference type="EMBL" id="TKW20671.1"/>
    </source>
</evidence>
<feature type="compositionally biased region" description="Polar residues" evidence="2">
    <location>
        <begin position="32"/>
        <end position="45"/>
    </location>
</feature>
<dbReference type="AlphaFoldDB" id="A0A4U6UVF9"/>
<organism evidence="3 4">
    <name type="scientific">Setaria viridis</name>
    <name type="common">Green bristlegrass</name>
    <name type="synonym">Setaria italica subsp. viridis</name>
    <dbReference type="NCBI Taxonomy" id="4556"/>
    <lineage>
        <taxon>Eukaryota</taxon>
        <taxon>Viridiplantae</taxon>
        <taxon>Streptophyta</taxon>
        <taxon>Embryophyta</taxon>
        <taxon>Tracheophyta</taxon>
        <taxon>Spermatophyta</taxon>
        <taxon>Magnoliopsida</taxon>
        <taxon>Liliopsida</taxon>
        <taxon>Poales</taxon>
        <taxon>Poaceae</taxon>
        <taxon>PACMAD clade</taxon>
        <taxon>Panicoideae</taxon>
        <taxon>Panicodae</taxon>
        <taxon>Paniceae</taxon>
        <taxon>Cenchrinae</taxon>
        <taxon>Setaria</taxon>
    </lineage>
</organism>
<dbReference type="Proteomes" id="UP000298652">
    <property type="component" value="Chromosome 4"/>
</dbReference>
<feature type="repeat" description="ANK" evidence="1">
    <location>
        <begin position="297"/>
        <end position="329"/>
    </location>
</feature>
<evidence type="ECO:0000256" key="1">
    <source>
        <dbReference type="PROSITE-ProRule" id="PRU00023"/>
    </source>
</evidence>
<evidence type="ECO:0000313" key="4">
    <source>
        <dbReference type="Proteomes" id="UP000298652"/>
    </source>
</evidence>
<feature type="compositionally biased region" description="Acidic residues" evidence="2">
    <location>
        <begin position="186"/>
        <end position="206"/>
    </location>
</feature>
<dbReference type="PROSITE" id="PS50297">
    <property type="entry name" value="ANK_REP_REGION"/>
    <property type="match status" value="3"/>
</dbReference>
<dbReference type="InterPro" id="IPR002110">
    <property type="entry name" value="Ankyrin_rpt"/>
</dbReference>
<dbReference type="PANTHER" id="PTHR22677">
    <property type="entry name" value="ANKYRIN REPEAT DOMAIN-CONTAINING PROTEIN 60"/>
    <property type="match status" value="1"/>
</dbReference>
<dbReference type="EMBL" id="CM016555">
    <property type="protein sequence ID" value="TKW20671.1"/>
    <property type="molecule type" value="Genomic_DNA"/>
</dbReference>
<feature type="repeat" description="ANK" evidence="1">
    <location>
        <begin position="363"/>
        <end position="395"/>
    </location>
</feature>
<dbReference type="Pfam" id="PF12796">
    <property type="entry name" value="Ank_2"/>
    <property type="match status" value="1"/>
</dbReference>
<feature type="region of interest" description="Disordered" evidence="2">
    <location>
        <begin position="178"/>
        <end position="228"/>
    </location>
</feature>
<dbReference type="InterPro" id="IPR036770">
    <property type="entry name" value="Ankyrin_rpt-contain_sf"/>
</dbReference>
<feature type="compositionally biased region" description="Low complexity" evidence="2">
    <location>
        <begin position="215"/>
        <end position="224"/>
    </location>
</feature>
<dbReference type="Gene3D" id="1.25.40.20">
    <property type="entry name" value="Ankyrin repeat-containing domain"/>
    <property type="match status" value="2"/>
</dbReference>
<name>A0A4U6UVF9_SETVI</name>
<gene>
    <name evidence="3" type="ORF">SEVIR_4G104500v2</name>
</gene>